<accession>A0A151B3A1</accession>
<evidence type="ECO:0000259" key="9">
    <source>
        <dbReference type="SMART" id="SM00977"/>
    </source>
</evidence>
<organism evidence="10 11">
    <name type="scientific">Clostridium tepidiprofundi DSM 19306</name>
    <dbReference type="NCBI Taxonomy" id="1121338"/>
    <lineage>
        <taxon>Bacteria</taxon>
        <taxon>Bacillati</taxon>
        <taxon>Bacillota</taxon>
        <taxon>Clostridia</taxon>
        <taxon>Eubacteriales</taxon>
        <taxon>Clostridiaceae</taxon>
        <taxon>Clostridium</taxon>
    </lineage>
</organism>
<dbReference type="Gene3D" id="3.40.50.620">
    <property type="entry name" value="HUPs"/>
    <property type="match status" value="1"/>
</dbReference>
<keyword evidence="6 8" id="KW-0067">ATP-binding</keyword>
<dbReference type="PANTHER" id="PTHR43033">
    <property type="entry name" value="TRNA(ILE)-LYSIDINE SYNTHASE-RELATED"/>
    <property type="match status" value="1"/>
</dbReference>
<protein>
    <recommendedName>
        <fullName evidence="8">tRNA(Ile)-lysidine synthase</fullName>
        <ecNumber evidence="8">6.3.4.19</ecNumber>
    </recommendedName>
    <alternativeName>
        <fullName evidence="8">tRNA(Ile)-2-lysyl-cytidine synthase</fullName>
    </alternativeName>
    <alternativeName>
        <fullName evidence="8">tRNA(Ile)-lysidine synthetase</fullName>
    </alternativeName>
</protein>
<dbReference type="AlphaFoldDB" id="A0A151B3A1"/>
<comment type="function">
    <text evidence="8">Ligates lysine onto the cytidine present at position 34 of the AUA codon-specific tRNA(Ile) that contains the anticodon CAU, in an ATP-dependent manner. Cytidine is converted to lysidine, thus changing the amino acid specificity of the tRNA from methionine to isoleucine.</text>
</comment>
<dbReference type="SUPFAM" id="SSF56037">
    <property type="entry name" value="PheT/TilS domain"/>
    <property type="match status" value="1"/>
</dbReference>
<evidence type="ECO:0000256" key="5">
    <source>
        <dbReference type="ARBA" id="ARBA00022741"/>
    </source>
</evidence>
<dbReference type="GO" id="GO:0006400">
    <property type="term" value="P:tRNA modification"/>
    <property type="evidence" value="ECO:0007669"/>
    <property type="project" value="UniProtKB-UniRule"/>
</dbReference>
<dbReference type="InterPro" id="IPR012094">
    <property type="entry name" value="tRNA_Ile_lys_synt"/>
</dbReference>
<dbReference type="InterPro" id="IPR011063">
    <property type="entry name" value="TilS/TtcA_N"/>
</dbReference>
<dbReference type="InterPro" id="IPR012796">
    <property type="entry name" value="Lysidine-tRNA-synth_C"/>
</dbReference>
<keyword evidence="11" id="KW-1185">Reference proteome</keyword>
<gene>
    <name evidence="8 10" type="primary">tilS</name>
    <name evidence="10" type="ORF">CLTEP_17080</name>
</gene>
<evidence type="ECO:0000256" key="7">
    <source>
        <dbReference type="ARBA" id="ARBA00048539"/>
    </source>
</evidence>
<dbReference type="NCBIfam" id="TIGR02433">
    <property type="entry name" value="lysidine_TilS_C"/>
    <property type="match status" value="1"/>
</dbReference>
<dbReference type="SUPFAM" id="SSF52402">
    <property type="entry name" value="Adenine nucleotide alpha hydrolases-like"/>
    <property type="match status" value="1"/>
</dbReference>
<dbReference type="PANTHER" id="PTHR43033:SF1">
    <property type="entry name" value="TRNA(ILE)-LYSIDINE SYNTHASE-RELATED"/>
    <property type="match status" value="1"/>
</dbReference>
<dbReference type="Pfam" id="PF01171">
    <property type="entry name" value="ATP_bind_3"/>
    <property type="match status" value="1"/>
</dbReference>
<name>A0A151B3A1_9CLOT</name>
<evidence type="ECO:0000256" key="3">
    <source>
        <dbReference type="ARBA" id="ARBA00022598"/>
    </source>
</evidence>
<dbReference type="EMBL" id="LTBA01000018">
    <property type="protein sequence ID" value="KYH34376.1"/>
    <property type="molecule type" value="Genomic_DNA"/>
</dbReference>
<dbReference type="InterPro" id="IPR020825">
    <property type="entry name" value="Phe-tRNA_synthase-like_B3/B4"/>
</dbReference>
<reference evidence="10 11" key="1">
    <citation type="submission" date="2016-02" db="EMBL/GenBank/DDBJ databases">
        <title>Genome sequence of Clostridium tepidiprofundi DSM 19306.</title>
        <authorList>
            <person name="Poehlein A."/>
            <person name="Daniel R."/>
        </authorList>
    </citation>
    <scope>NUCLEOTIDE SEQUENCE [LARGE SCALE GENOMIC DNA]</scope>
    <source>
        <strain evidence="10 11">DSM 19306</strain>
    </source>
</reference>
<dbReference type="Gene3D" id="1.20.59.20">
    <property type="match status" value="1"/>
</dbReference>
<dbReference type="CDD" id="cd01992">
    <property type="entry name" value="TilS_N"/>
    <property type="match status" value="1"/>
</dbReference>
<evidence type="ECO:0000256" key="8">
    <source>
        <dbReference type="HAMAP-Rule" id="MF_01161"/>
    </source>
</evidence>
<dbReference type="SMART" id="SM00977">
    <property type="entry name" value="TilS_C"/>
    <property type="match status" value="1"/>
</dbReference>
<dbReference type="RefSeq" id="WP_066825344.1">
    <property type="nucleotide sequence ID" value="NZ_LTBA01000018.1"/>
</dbReference>
<comment type="catalytic activity">
    <reaction evidence="7 8">
        <text>cytidine(34) in tRNA(Ile2) + L-lysine + ATP = lysidine(34) in tRNA(Ile2) + AMP + diphosphate + H(+)</text>
        <dbReference type="Rhea" id="RHEA:43744"/>
        <dbReference type="Rhea" id="RHEA-COMP:10625"/>
        <dbReference type="Rhea" id="RHEA-COMP:10670"/>
        <dbReference type="ChEBI" id="CHEBI:15378"/>
        <dbReference type="ChEBI" id="CHEBI:30616"/>
        <dbReference type="ChEBI" id="CHEBI:32551"/>
        <dbReference type="ChEBI" id="CHEBI:33019"/>
        <dbReference type="ChEBI" id="CHEBI:82748"/>
        <dbReference type="ChEBI" id="CHEBI:83665"/>
        <dbReference type="ChEBI" id="CHEBI:456215"/>
        <dbReference type="EC" id="6.3.4.19"/>
    </reaction>
</comment>
<dbReference type="Pfam" id="PF11734">
    <property type="entry name" value="TilS_C"/>
    <property type="match status" value="1"/>
</dbReference>
<comment type="domain">
    <text evidence="8">The N-terminal region contains the highly conserved SGGXDS motif, predicted to be a P-loop motif involved in ATP binding.</text>
</comment>
<keyword evidence="3 8" id="KW-0436">Ligase</keyword>
<dbReference type="Proteomes" id="UP000075531">
    <property type="component" value="Unassembled WGS sequence"/>
</dbReference>
<evidence type="ECO:0000256" key="4">
    <source>
        <dbReference type="ARBA" id="ARBA00022694"/>
    </source>
</evidence>
<proteinExistence type="inferred from homology"/>
<dbReference type="HAMAP" id="MF_01161">
    <property type="entry name" value="tRNA_Ile_lys_synt"/>
    <property type="match status" value="1"/>
</dbReference>
<feature type="binding site" evidence="8">
    <location>
        <begin position="26"/>
        <end position="31"/>
    </location>
    <ligand>
        <name>ATP</name>
        <dbReference type="ChEBI" id="CHEBI:30616"/>
    </ligand>
</feature>
<dbReference type="GO" id="GO:0005737">
    <property type="term" value="C:cytoplasm"/>
    <property type="evidence" value="ECO:0007669"/>
    <property type="project" value="UniProtKB-SubCell"/>
</dbReference>
<evidence type="ECO:0000256" key="1">
    <source>
        <dbReference type="ARBA" id="ARBA00004496"/>
    </source>
</evidence>
<dbReference type="NCBIfam" id="TIGR02432">
    <property type="entry name" value="lysidine_TilS_N"/>
    <property type="match status" value="1"/>
</dbReference>
<dbReference type="Gene3D" id="3.50.40.10">
    <property type="entry name" value="Phenylalanyl-trna Synthetase, Chain B, domain 3"/>
    <property type="match status" value="1"/>
</dbReference>
<evidence type="ECO:0000256" key="2">
    <source>
        <dbReference type="ARBA" id="ARBA00022490"/>
    </source>
</evidence>
<dbReference type="OrthoDB" id="9807403at2"/>
<comment type="subcellular location">
    <subcellularLocation>
        <location evidence="1 8">Cytoplasm</location>
    </subcellularLocation>
</comment>
<keyword evidence="4 8" id="KW-0819">tRNA processing</keyword>
<dbReference type="EC" id="6.3.4.19" evidence="8"/>
<dbReference type="GO" id="GO:0005524">
    <property type="term" value="F:ATP binding"/>
    <property type="evidence" value="ECO:0007669"/>
    <property type="project" value="UniProtKB-UniRule"/>
</dbReference>
<evidence type="ECO:0000313" key="11">
    <source>
        <dbReference type="Proteomes" id="UP000075531"/>
    </source>
</evidence>
<feature type="domain" description="Lysidine-tRNA(Ile) synthetase C-terminal" evidence="9">
    <location>
        <begin position="386"/>
        <end position="458"/>
    </location>
</feature>
<keyword evidence="5 8" id="KW-0547">Nucleotide-binding</keyword>
<dbReference type="InterPro" id="IPR012795">
    <property type="entry name" value="tRNA_Ile_lys_synt_N"/>
</dbReference>
<comment type="similarity">
    <text evidence="8">Belongs to the tRNA(Ile)-lysidine synthase family.</text>
</comment>
<sequence length="464" mass="54629">MINNVLNTIEKNKMFNMNDKVIVAVSGGPDSMCLLHILYKIKERYKLEIIVAHLNHCLRGKEADLDEKYVENFCIEKNIEFYSRRVDVHKISKEKNISCEMAGRDARYEFFEELKRKLNAQKIALAHNANDQAETVIMRIMRGTGLEGLTGIKPVRDGYYVRPLINSSRKEIEEYCYSNNINPRIDQTNLENIFSRNKIRLELIPYIEENFNKDIVKTLIRLADTVKNDNEYLEKIAEEKFNAYCSIKNNKLIITKKAFEEEEAILTRIIRRAVMILSGNFYNYTKVHVYDVIKIQRQGTGKKINLPNNIIAINNYGNIEMHKHCEYNDKSDKREIILDIQKRNIINEEGIVISFDIIDVNNDVNRIKRKKGLTKYFDYDKIKKEIVFRHRSTGDFFMPLGMKCNKKLNRMFIDLKIPREERDNVPLICFGDEIAWIVGYRVSERFKIDSNTKKILVINIEREE</sequence>
<comment type="caution">
    <text evidence="10">The sequence shown here is derived from an EMBL/GenBank/DDBJ whole genome shotgun (WGS) entry which is preliminary data.</text>
</comment>
<dbReference type="STRING" id="1121338.CLTEP_17080"/>
<dbReference type="PATRIC" id="fig|1121338.3.peg.1748"/>
<dbReference type="SUPFAM" id="SSF82829">
    <property type="entry name" value="MesJ substrate recognition domain-like"/>
    <property type="match status" value="1"/>
</dbReference>
<dbReference type="InterPro" id="IPR014729">
    <property type="entry name" value="Rossmann-like_a/b/a_fold"/>
</dbReference>
<keyword evidence="2 8" id="KW-0963">Cytoplasm</keyword>
<dbReference type="GO" id="GO:0032267">
    <property type="term" value="F:tRNA(Ile)-lysidine synthase activity"/>
    <property type="evidence" value="ECO:0007669"/>
    <property type="project" value="UniProtKB-EC"/>
</dbReference>
<evidence type="ECO:0000313" key="10">
    <source>
        <dbReference type="EMBL" id="KYH34376.1"/>
    </source>
</evidence>
<evidence type="ECO:0000256" key="6">
    <source>
        <dbReference type="ARBA" id="ARBA00022840"/>
    </source>
</evidence>